<sequence>MEKLKLFMIMLVLGGLGLVGCDDNDPEGPEISATTFVAGSEPGTAELRVPDGTEVVYRFDIKSAAPIAKIEVWYRSGLGANMDAPMEEKTIDLSAELNVYNEYVVSDTLILSEDCSYSVYVEDVNRNFSSARVNLFMDVTKYNVELTDGMPAATSKTFLCLETGRTFFVANIANDPKGIDLGFTYYEGNDNKACLVSLDEYYKTGNYAMVVNDLNPEVIFKDATDLVTTESVFDQVNKASELKDIFDRAKDYPTVLDYTAGKIAPALEEEDMIAFRTEDGRYGLMKVKEIDRKNEDVSNNQTISLDVVVEKN</sequence>
<dbReference type="PROSITE" id="PS51257">
    <property type="entry name" value="PROKAR_LIPOPROTEIN"/>
    <property type="match status" value="1"/>
</dbReference>
<keyword evidence="2" id="KW-1185">Reference proteome</keyword>
<evidence type="ECO:0000313" key="2">
    <source>
        <dbReference type="Proteomes" id="UP001059295"/>
    </source>
</evidence>
<accession>A0ABY5V1N1</accession>
<organism evidence="1 2">
    <name type="scientific">Alistipes ihumii AP11</name>
    <dbReference type="NCBI Taxonomy" id="1211813"/>
    <lineage>
        <taxon>Bacteria</taxon>
        <taxon>Pseudomonadati</taxon>
        <taxon>Bacteroidota</taxon>
        <taxon>Bacteroidia</taxon>
        <taxon>Bacteroidales</taxon>
        <taxon>Rikenellaceae</taxon>
        <taxon>Alistipes</taxon>
    </lineage>
</organism>
<protein>
    <submittedName>
        <fullName evidence="1">Uncharacterized protein</fullName>
    </submittedName>
</protein>
<evidence type="ECO:0000313" key="1">
    <source>
        <dbReference type="EMBL" id="UWN57669.1"/>
    </source>
</evidence>
<dbReference type="RefSeq" id="WP_019244911.1">
    <property type="nucleotide sequence ID" value="NZ_CAPH01000004.1"/>
</dbReference>
<reference evidence="1" key="1">
    <citation type="journal article" date="2022" name="Cell">
        <title>Design, construction, and in vivo augmentation of a complex gut microbiome.</title>
        <authorList>
            <person name="Cheng A.G."/>
            <person name="Ho P.Y."/>
            <person name="Aranda-Diaz A."/>
            <person name="Jain S."/>
            <person name="Yu F.B."/>
            <person name="Meng X."/>
            <person name="Wang M."/>
            <person name="Iakiviak M."/>
            <person name="Nagashima K."/>
            <person name="Zhao A."/>
            <person name="Murugkar P."/>
            <person name="Patil A."/>
            <person name="Atabakhsh K."/>
            <person name="Weakley A."/>
            <person name="Yan J."/>
            <person name="Brumbaugh A.R."/>
            <person name="Higginbottom S."/>
            <person name="Dimas A."/>
            <person name="Shiver A.L."/>
            <person name="Deutschbauer A."/>
            <person name="Neff N."/>
            <person name="Sonnenburg J.L."/>
            <person name="Huang K.C."/>
            <person name="Fischbach M.A."/>
        </authorList>
    </citation>
    <scope>NUCLEOTIDE SEQUENCE</scope>
    <source>
        <strain evidence="1">AP11</strain>
    </source>
</reference>
<dbReference type="GeneID" id="82890569"/>
<dbReference type="EMBL" id="CP102294">
    <property type="protein sequence ID" value="UWN57669.1"/>
    <property type="molecule type" value="Genomic_DNA"/>
</dbReference>
<proteinExistence type="predicted"/>
<dbReference type="Proteomes" id="UP001059295">
    <property type="component" value="Chromosome"/>
</dbReference>
<gene>
    <name evidence="1" type="ORF">NQ491_02505</name>
</gene>
<name>A0ABY5V1N1_9BACT</name>